<sequence>MTSNNALTSGARMVVTAHKEDGTSVLHSDSVIEAFSPMGPTRSSFVTFDARPSVPVDNRQTPPDLSRAFPRVPPGGVTFCITNMAPRHSAPMHRTVSLDYAVVLSGEIVLALDGGEETTLRAGDVVVQQGVNHAWHNRTDEVCRIACFMVGSEKITLASGEVLEQTVIKRPS</sequence>
<name>A0ACB9YKH4_9PEZI</name>
<dbReference type="Proteomes" id="UP001497700">
    <property type="component" value="Unassembled WGS sequence"/>
</dbReference>
<accession>A0ACB9YKH4</accession>
<organism evidence="1 2">
    <name type="scientific">Hypoxylon rubiginosum</name>
    <dbReference type="NCBI Taxonomy" id="110542"/>
    <lineage>
        <taxon>Eukaryota</taxon>
        <taxon>Fungi</taxon>
        <taxon>Dikarya</taxon>
        <taxon>Ascomycota</taxon>
        <taxon>Pezizomycotina</taxon>
        <taxon>Sordariomycetes</taxon>
        <taxon>Xylariomycetidae</taxon>
        <taxon>Xylariales</taxon>
        <taxon>Hypoxylaceae</taxon>
        <taxon>Hypoxylon</taxon>
    </lineage>
</organism>
<evidence type="ECO:0000313" key="2">
    <source>
        <dbReference type="Proteomes" id="UP001497700"/>
    </source>
</evidence>
<comment type="caution">
    <text evidence="1">The sequence shown here is derived from an EMBL/GenBank/DDBJ whole genome shotgun (WGS) entry which is preliminary data.</text>
</comment>
<keyword evidence="2" id="KW-1185">Reference proteome</keyword>
<gene>
    <name evidence="1" type="ORF">F4820DRAFT_138964</name>
</gene>
<protein>
    <submittedName>
        <fullName evidence="1">Uncharacterized protein</fullName>
    </submittedName>
</protein>
<dbReference type="EMBL" id="MU393610">
    <property type="protein sequence ID" value="KAI4859853.1"/>
    <property type="molecule type" value="Genomic_DNA"/>
</dbReference>
<evidence type="ECO:0000313" key="1">
    <source>
        <dbReference type="EMBL" id="KAI4859853.1"/>
    </source>
</evidence>
<proteinExistence type="predicted"/>
<reference evidence="1 2" key="1">
    <citation type="journal article" date="2022" name="New Phytol.">
        <title>Ecological generalism drives hyperdiversity of secondary metabolite gene clusters in xylarialean endophytes.</title>
        <authorList>
            <person name="Franco M.E.E."/>
            <person name="Wisecaver J.H."/>
            <person name="Arnold A.E."/>
            <person name="Ju Y.M."/>
            <person name="Slot J.C."/>
            <person name="Ahrendt S."/>
            <person name="Moore L.P."/>
            <person name="Eastman K.E."/>
            <person name="Scott K."/>
            <person name="Konkel Z."/>
            <person name="Mondo S.J."/>
            <person name="Kuo A."/>
            <person name="Hayes R.D."/>
            <person name="Haridas S."/>
            <person name="Andreopoulos B."/>
            <person name="Riley R."/>
            <person name="LaButti K."/>
            <person name="Pangilinan J."/>
            <person name="Lipzen A."/>
            <person name="Amirebrahimi M."/>
            <person name="Yan J."/>
            <person name="Adam C."/>
            <person name="Keymanesh K."/>
            <person name="Ng V."/>
            <person name="Louie K."/>
            <person name="Northen T."/>
            <person name="Drula E."/>
            <person name="Henrissat B."/>
            <person name="Hsieh H.M."/>
            <person name="Youens-Clark K."/>
            <person name="Lutzoni F."/>
            <person name="Miadlikowska J."/>
            <person name="Eastwood D.C."/>
            <person name="Hamelin R.C."/>
            <person name="Grigoriev I.V."/>
            <person name="U'Ren J.M."/>
        </authorList>
    </citation>
    <scope>NUCLEOTIDE SEQUENCE [LARGE SCALE GENOMIC DNA]</scope>
    <source>
        <strain evidence="1 2">CBS 119005</strain>
    </source>
</reference>